<evidence type="ECO:0000313" key="1">
    <source>
        <dbReference type="EMBL" id="MPC44656.1"/>
    </source>
</evidence>
<accession>A0A5B7FGY6</accession>
<dbReference type="Proteomes" id="UP000324222">
    <property type="component" value="Unassembled WGS sequence"/>
</dbReference>
<protein>
    <submittedName>
        <fullName evidence="1">Uncharacterized protein</fullName>
    </submittedName>
</protein>
<comment type="caution">
    <text evidence="1">The sequence shown here is derived from an EMBL/GenBank/DDBJ whole genome shotgun (WGS) entry which is preliminary data.</text>
</comment>
<gene>
    <name evidence="1" type="ORF">E2C01_038334</name>
</gene>
<dbReference type="EMBL" id="VSRR010006383">
    <property type="protein sequence ID" value="MPC44656.1"/>
    <property type="molecule type" value="Genomic_DNA"/>
</dbReference>
<reference evidence="1 2" key="1">
    <citation type="submission" date="2019-05" db="EMBL/GenBank/DDBJ databases">
        <title>Another draft genome of Portunus trituberculatus and its Hox gene families provides insights of decapod evolution.</title>
        <authorList>
            <person name="Jeong J.-H."/>
            <person name="Song I."/>
            <person name="Kim S."/>
            <person name="Choi T."/>
            <person name="Kim D."/>
            <person name="Ryu S."/>
            <person name="Kim W."/>
        </authorList>
    </citation>
    <scope>NUCLEOTIDE SEQUENCE [LARGE SCALE GENOMIC DNA]</scope>
    <source>
        <tissue evidence="1">Muscle</tissue>
    </source>
</reference>
<name>A0A5B7FGY6_PORTR</name>
<sequence>MGVTDSTP</sequence>
<keyword evidence="2" id="KW-1185">Reference proteome</keyword>
<organism evidence="1 2">
    <name type="scientific">Portunus trituberculatus</name>
    <name type="common">Swimming crab</name>
    <name type="synonym">Neptunus trituberculatus</name>
    <dbReference type="NCBI Taxonomy" id="210409"/>
    <lineage>
        <taxon>Eukaryota</taxon>
        <taxon>Metazoa</taxon>
        <taxon>Ecdysozoa</taxon>
        <taxon>Arthropoda</taxon>
        <taxon>Crustacea</taxon>
        <taxon>Multicrustacea</taxon>
        <taxon>Malacostraca</taxon>
        <taxon>Eumalacostraca</taxon>
        <taxon>Eucarida</taxon>
        <taxon>Decapoda</taxon>
        <taxon>Pleocyemata</taxon>
        <taxon>Brachyura</taxon>
        <taxon>Eubrachyura</taxon>
        <taxon>Portunoidea</taxon>
        <taxon>Portunidae</taxon>
        <taxon>Portuninae</taxon>
        <taxon>Portunus</taxon>
    </lineage>
</organism>
<evidence type="ECO:0000313" key="2">
    <source>
        <dbReference type="Proteomes" id="UP000324222"/>
    </source>
</evidence>
<proteinExistence type="predicted"/>